<evidence type="ECO:0000256" key="1">
    <source>
        <dbReference type="ARBA" id="ARBA00003143"/>
    </source>
</evidence>
<keyword evidence="3" id="KW-0732">Signal</keyword>
<evidence type="ECO:0000256" key="5">
    <source>
        <dbReference type="ARBA" id="ARBA00023157"/>
    </source>
</evidence>
<comment type="similarity">
    <text evidence="2">Belongs to the CRISP family.</text>
</comment>
<gene>
    <name evidence="8" type="ORF">RIF29_41524</name>
</gene>
<dbReference type="InterPro" id="IPR001283">
    <property type="entry name" value="CRISP-related"/>
</dbReference>
<evidence type="ECO:0000256" key="4">
    <source>
        <dbReference type="ARBA" id="ARBA00022821"/>
    </source>
</evidence>
<evidence type="ECO:0000313" key="8">
    <source>
        <dbReference type="EMBL" id="KAK7246654.1"/>
    </source>
</evidence>
<dbReference type="SUPFAM" id="SSF55797">
    <property type="entry name" value="PR-1-like"/>
    <property type="match status" value="1"/>
</dbReference>
<dbReference type="Proteomes" id="UP001372338">
    <property type="component" value="Unassembled WGS sequence"/>
</dbReference>
<sequence length="214" mass="23219">MLMNAKEIANFANCNLVYSGGGGGIYDENIAMSTGDMSGTDYRCSENVGNVSLSQFFFCVLGLAIVSHVAYAQDSIQDYLNAHNVARAQVRVPNLVWSRAAAAFAQNYANKRKGDCNLIHSGGGGIYGENLAMSTGDLSGAEAVKLWVDEKPYYNYNIPIPNSCVGGEQCLHYSQVIWKNTRSVGCAKVRCDNGGTFITCNYYPPGNYVGQRPY</sequence>
<dbReference type="Pfam" id="PF00188">
    <property type="entry name" value="CAP"/>
    <property type="match status" value="1"/>
</dbReference>
<evidence type="ECO:0000256" key="6">
    <source>
        <dbReference type="ARBA" id="ARBA00023265"/>
    </source>
</evidence>
<reference evidence="8 9" key="1">
    <citation type="submission" date="2024-01" db="EMBL/GenBank/DDBJ databases">
        <title>The genomes of 5 underutilized Papilionoideae crops provide insights into root nodulation and disease resistanc.</title>
        <authorList>
            <person name="Yuan L."/>
        </authorList>
    </citation>
    <scope>NUCLEOTIDE SEQUENCE [LARGE SCALE GENOMIC DNA]</scope>
    <source>
        <strain evidence="8">ZHUSHIDOU_FW_LH</strain>
        <tissue evidence="8">Leaf</tissue>
    </source>
</reference>
<dbReference type="InterPro" id="IPR014044">
    <property type="entry name" value="CAP_dom"/>
</dbReference>
<dbReference type="InterPro" id="IPR018244">
    <property type="entry name" value="Allrgn_V5/Tpx1_CS"/>
</dbReference>
<dbReference type="AlphaFoldDB" id="A0AAN9E5K9"/>
<dbReference type="PRINTS" id="PR00837">
    <property type="entry name" value="V5TPXLIKE"/>
</dbReference>
<evidence type="ECO:0000256" key="3">
    <source>
        <dbReference type="ARBA" id="ARBA00022729"/>
    </source>
</evidence>
<dbReference type="PANTHER" id="PTHR10334">
    <property type="entry name" value="CYSTEINE-RICH SECRETORY PROTEIN-RELATED"/>
    <property type="match status" value="1"/>
</dbReference>
<proteinExistence type="inferred from homology"/>
<dbReference type="FunFam" id="3.40.33.10:FF:000006">
    <property type="entry name" value="Putative pathogenesis-related protein 1"/>
    <property type="match status" value="1"/>
</dbReference>
<feature type="domain" description="SCP" evidence="7">
    <location>
        <begin position="74"/>
        <end position="210"/>
    </location>
</feature>
<accession>A0AAN9E5K9</accession>
<dbReference type="GO" id="GO:0005576">
    <property type="term" value="C:extracellular region"/>
    <property type="evidence" value="ECO:0007669"/>
    <property type="project" value="InterPro"/>
</dbReference>
<keyword evidence="5" id="KW-1015">Disulfide bond</keyword>
<dbReference type="InterPro" id="IPR035940">
    <property type="entry name" value="CAP_sf"/>
</dbReference>
<organism evidence="8 9">
    <name type="scientific">Crotalaria pallida</name>
    <name type="common">Smooth rattlebox</name>
    <name type="synonym">Crotalaria striata</name>
    <dbReference type="NCBI Taxonomy" id="3830"/>
    <lineage>
        <taxon>Eukaryota</taxon>
        <taxon>Viridiplantae</taxon>
        <taxon>Streptophyta</taxon>
        <taxon>Embryophyta</taxon>
        <taxon>Tracheophyta</taxon>
        <taxon>Spermatophyta</taxon>
        <taxon>Magnoliopsida</taxon>
        <taxon>eudicotyledons</taxon>
        <taxon>Gunneridae</taxon>
        <taxon>Pentapetalae</taxon>
        <taxon>rosids</taxon>
        <taxon>fabids</taxon>
        <taxon>Fabales</taxon>
        <taxon>Fabaceae</taxon>
        <taxon>Papilionoideae</taxon>
        <taxon>50 kb inversion clade</taxon>
        <taxon>genistoids sensu lato</taxon>
        <taxon>core genistoids</taxon>
        <taxon>Crotalarieae</taxon>
        <taxon>Crotalaria</taxon>
    </lineage>
</organism>
<protein>
    <recommendedName>
        <fullName evidence="7">SCP domain-containing protein</fullName>
    </recommendedName>
</protein>
<evidence type="ECO:0000256" key="2">
    <source>
        <dbReference type="ARBA" id="ARBA00009923"/>
    </source>
</evidence>
<dbReference type="GO" id="GO:0098542">
    <property type="term" value="P:defense response to other organism"/>
    <property type="evidence" value="ECO:0007669"/>
    <property type="project" value="UniProtKB-ARBA"/>
</dbReference>
<dbReference type="EMBL" id="JAYWIO010000008">
    <property type="protein sequence ID" value="KAK7246654.1"/>
    <property type="molecule type" value="Genomic_DNA"/>
</dbReference>
<dbReference type="InterPro" id="IPR002413">
    <property type="entry name" value="V5_allergen-like"/>
</dbReference>
<dbReference type="Gene3D" id="3.40.33.10">
    <property type="entry name" value="CAP"/>
    <property type="match status" value="1"/>
</dbReference>
<dbReference type="PRINTS" id="PR00838">
    <property type="entry name" value="V5ALLERGEN"/>
</dbReference>
<keyword evidence="6" id="KW-0568">Pathogenesis-related protein</keyword>
<dbReference type="PROSITE" id="PS01010">
    <property type="entry name" value="CRISP_2"/>
    <property type="match status" value="1"/>
</dbReference>
<name>A0AAN9E5K9_CROPI</name>
<evidence type="ECO:0000313" key="9">
    <source>
        <dbReference type="Proteomes" id="UP001372338"/>
    </source>
</evidence>
<comment type="caution">
    <text evidence="8">The sequence shown here is derived from an EMBL/GenBank/DDBJ whole genome shotgun (WGS) entry which is preliminary data.</text>
</comment>
<evidence type="ECO:0000259" key="7">
    <source>
        <dbReference type="SMART" id="SM00198"/>
    </source>
</evidence>
<keyword evidence="4" id="KW-0611">Plant defense</keyword>
<dbReference type="SMART" id="SM00198">
    <property type="entry name" value="SCP"/>
    <property type="match status" value="1"/>
</dbReference>
<dbReference type="CDD" id="cd05381">
    <property type="entry name" value="CAP_PR-1"/>
    <property type="match status" value="1"/>
</dbReference>
<keyword evidence="9" id="KW-1185">Reference proteome</keyword>
<comment type="function">
    <text evidence="1">Probably involved in the defense reaction of plants against pathogens.</text>
</comment>